<evidence type="ECO:0000313" key="1">
    <source>
        <dbReference type="EMBL" id="MCQ4949356.1"/>
    </source>
</evidence>
<name>A0AAW5K8U9_9FIRM</name>
<protein>
    <submittedName>
        <fullName evidence="1">Uncharacterized protein</fullName>
    </submittedName>
</protein>
<sequence length="51" mass="5536">MTTTEKNSLARLCQAVEKMDSLKREVLLSLGCDLASLNAIEEAKEASKKPA</sequence>
<dbReference type="EMBL" id="JANGAB010000003">
    <property type="protein sequence ID" value="MCQ4949356.1"/>
    <property type="molecule type" value="Genomic_DNA"/>
</dbReference>
<dbReference type="AlphaFoldDB" id="A0AAW5K8U9"/>
<organism evidence="1 2">
    <name type="scientific">Bittarella massiliensis</name>
    <name type="common">ex Durand et al. 2017</name>
    <dbReference type="NCBI Taxonomy" id="1720313"/>
    <lineage>
        <taxon>Bacteria</taxon>
        <taxon>Bacillati</taxon>
        <taxon>Bacillota</taxon>
        <taxon>Clostridia</taxon>
        <taxon>Eubacteriales</taxon>
        <taxon>Oscillospiraceae</taxon>
        <taxon>Bittarella (ex Durand et al. 2017)</taxon>
    </lineage>
</organism>
<accession>A0AAW5K8U9</accession>
<comment type="caution">
    <text evidence="1">The sequence shown here is derived from an EMBL/GenBank/DDBJ whole genome shotgun (WGS) entry which is preliminary data.</text>
</comment>
<gene>
    <name evidence="1" type="ORF">NE646_06705</name>
</gene>
<evidence type="ECO:0000313" key="2">
    <source>
        <dbReference type="Proteomes" id="UP001205063"/>
    </source>
</evidence>
<dbReference type="Proteomes" id="UP001205063">
    <property type="component" value="Unassembled WGS sequence"/>
</dbReference>
<dbReference type="RefSeq" id="WP_216401427.1">
    <property type="nucleotide sequence ID" value="NZ_JANGAB010000003.1"/>
</dbReference>
<proteinExistence type="predicted"/>
<reference evidence="1" key="1">
    <citation type="submission" date="2022-06" db="EMBL/GenBank/DDBJ databases">
        <title>Isolation of gut microbiota from human fecal samples.</title>
        <authorList>
            <person name="Pamer E.G."/>
            <person name="Barat B."/>
            <person name="Waligurski E."/>
            <person name="Medina S."/>
            <person name="Paddock L."/>
            <person name="Mostad J."/>
        </authorList>
    </citation>
    <scope>NUCLEOTIDE SEQUENCE</scope>
    <source>
        <strain evidence="1">DFI.7.96</strain>
    </source>
</reference>